<evidence type="ECO:0000313" key="2">
    <source>
        <dbReference type="EMBL" id="EKD15682.1"/>
    </source>
</evidence>
<feature type="compositionally biased region" description="Polar residues" evidence="1">
    <location>
        <begin position="362"/>
        <end position="381"/>
    </location>
</feature>
<feature type="compositionally biased region" description="Polar residues" evidence="1">
    <location>
        <begin position="496"/>
        <end position="517"/>
    </location>
</feature>
<feature type="compositionally biased region" description="Polar residues" evidence="1">
    <location>
        <begin position="615"/>
        <end position="635"/>
    </location>
</feature>
<protein>
    <submittedName>
        <fullName evidence="2">Uncharacterized protein</fullName>
    </submittedName>
</protein>
<evidence type="ECO:0000313" key="3">
    <source>
        <dbReference type="Proteomes" id="UP000006753"/>
    </source>
</evidence>
<dbReference type="Proteomes" id="UP000006753">
    <property type="component" value="Unassembled WGS sequence"/>
</dbReference>
<feature type="region of interest" description="Disordered" evidence="1">
    <location>
        <begin position="496"/>
        <end position="579"/>
    </location>
</feature>
<sequence length="1073" mass="118847">MSIRNKNEREEQTKAGNPSGNSAKKRLRYERDDVEEKIFVEHTFEQLARTTSEPMNEPRPWREPLQSPNPKVCSDYIRSLNPRDDIRHLADFTKVDYKWPIAADKRLQTFMHNRELYISSNYGDDPPAEVTRLLTKGTEIEDLEDGLGYDRFQERVRDRVEYLTLELAKSPLFIVEIRRHGPPQITKQFKTMWQNKKVHWHTDFGDTPVISEAEPKLKMRKRQKTRAKKPAKSPTRFPNLDKQMEEQFGSSEKVQMALMAESALRISTRQPRDRTCAQETSMMPGVVLQDLQLHEPDTLALTHSLDFELASKTRGKSVTPEQSIVVDCVGRAQEESSNKSLVRSKDVAASSPMAESQRRHGSISQTSSAAVMSLPVTTPRTSTDDEVKPGSRTESVTEMLDEEEDDYTYSHTGTTIEVCFHKTETQPMMLYNVPTAEQAPEPVVATDLYHKVADPQGLSPNISVSPSVALGHDPLLQPYNSSPSVQRKLQLTCDTTPPVSLNKGFSTADSSKLPTETTRPKSLLRNLLRRPSILNSSSSSKAHGEFLSHFGNPISNTKTTTPSKLEADPSQGSASRKVTTEERADVQENMAKYVPATPRSVPLPLSDEPILPAPNRSSTVEIPERTGSTSPTARSSLPGLLLASPNCPIKSTQRSKPTPSAVLISRQQSESALLGVAQNERSTTDSNAVSMDPLKTSALIDDTTIALEADASQNITPPPITSVTRPKDAILPLHAREPCLTNSVLAPSFLLGLAAGSAGSYTPAAAKMLERRSDSENPVVQPFFKSIDVQAAISASKLSPPVSGPNTNRLCISKLKSRNPSCEHESTQQRSDDALSDEISPQNAPRSGLLFSNLQVNSNSILGQERAQQCQPNNQDLGEIIPGLAFHRIQTLVPPTIAVDSPRPASPKRPKARLGSYAHIPLPNPFCTAPSKDEFAGIQTLQWFQTKRPAFLSNERSIVKSNTGTSQTKTLELLIESADGELDLENSYSFNVVKNNTLEGFFSFYASVSKAPAENLHELVFTPTWGNNQRLKVTRSKGDVAWKRLKSVVSALYRRAQIDDPHEMEFQIMVQRE</sequence>
<dbReference type="HOGENOM" id="CLU_287301_0_0_1"/>
<dbReference type="EMBL" id="JH921441">
    <property type="protein sequence ID" value="EKD15682.1"/>
    <property type="molecule type" value="Genomic_DNA"/>
</dbReference>
<reference evidence="2 3" key="1">
    <citation type="journal article" date="2012" name="BMC Genomics">
        <title>Sequencing the genome of Marssonina brunnea reveals fungus-poplar co-evolution.</title>
        <authorList>
            <person name="Zhu S."/>
            <person name="Cao Y.-Z."/>
            <person name="Jiang C."/>
            <person name="Tan B.-Y."/>
            <person name="Wang Z."/>
            <person name="Feng S."/>
            <person name="Zhang L."/>
            <person name="Su X.-H."/>
            <person name="Brejova B."/>
            <person name="Vinar T."/>
            <person name="Xu M."/>
            <person name="Wang M.-X."/>
            <person name="Zhang S.-G."/>
            <person name="Huang M.-R."/>
            <person name="Wu R."/>
            <person name="Zhou Y."/>
        </authorList>
    </citation>
    <scope>NUCLEOTIDE SEQUENCE [LARGE SCALE GENOMIC DNA]</scope>
    <source>
        <strain evidence="2 3">MB_m1</strain>
    </source>
</reference>
<feature type="region of interest" description="Disordered" evidence="1">
    <location>
        <begin position="1"/>
        <end position="28"/>
    </location>
</feature>
<dbReference type="OrthoDB" id="3540796at2759"/>
<feature type="compositionally biased region" description="Polar residues" evidence="1">
    <location>
        <begin position="553"/>
        <end position="563"/>
    </location>
</feature>
<feature type="region of interest" description="Disordered" evidence="1">
    <location>
        <begin position="597"/>
        <end position="640"/>
    </location>
</feature>
<dbReference type="KEGG" id="mbe:MBM_06310"/>
<keyword evidence="3" id="KW-1185">Reference proteome</keyword>
<feature type="region of interest" description="Disordered" evidence="1">
    <location>
        <begin position="48"/>
        <end position="68"/>
    </location>
</feature>
<feature type="compositionally biased region" description="Basic and acidic residues" evidence="1">
    <location>
        <begin position="1"/>
        <end position="13"/>
    </location>
</feature>
<name>K1WTD9_MARBU</name>
<feature type="compositionally biased region" description="Basic and acidic residues" evidence="1">
    <location>
        <begin position="821"/>
        <end position="833"/>
    </location>
</feature>
<feature type="compositionally biased region" description="Basic residues" evidence="1">
    <location>
        <begin position="218"/>
        <end position="231"/>
    </location>
</feature>
<feature type="region of interest" description="Disordered" evidence="1">
    <location>
        <begin position="818"/>
        <end position="842"/>
    </location>
</feature>
<feature type="region of interest" description="Disordered" evidence="1">
    <location>
        <begin position="217"/>
        <end position="238"/>
    </location>
</feature>
<accession>K1WTD9</accession>
<proteinExistence type="predicted"/>
<gene>
    <name evidence="2" type="ORF">MBM_06310</name>
</gene>
<dbReference type="AlphaFoldDB" id="K1WTD9"/>
<feature type="compositionally biased region" description="Low complexity" evidence="1">
    <location>
        <begin position="520"/>
        <end position="541"/>
    </location>
</feature>
<organism evidence="2 3">
    <name type="scientific">Marssonina brunnea f. sp. multigermtubi (strain MB_m1)</name>
    <name type="common">Marssonina leaf spot fungus</name>
    <dbReference type="NCBI Taxonomy" id="1072389"/>
    <lineage>
        <taxon>Eukaryota</taxon>
        <taxon>Fungi</taxon>
        <taxon>Dikarya</taxon>
        <taxon>Ascomycota</taxon>
        <taxon>Pezizomycotina</taxon>
        <taxon>Leotiomycetes</taxon>
        <taxon>Helotiales</taxon>
        <taxon>Drepanopezizaceae</taxon>
        <taxon>Drepanopeziza</taxon>
    </lineage>
</organism>
<feature type="region of interest" description="Disordered" evidence="1">
    <location>
        <begin position="331"/>
        <end position="394"/>
    </location>
</feature>
<evidence type="ECO:0000256" key="1">
    <source>
        <dbReference type="SAM" id="MobiDB-lite"/>
    </source>
</evidence>
<dbReference type="InParanoid" id="K1WTD9"/>
<feature type="compositionally biased region" description="Basic and acidic residues" evidence="1">
    <location>
        <begin position="382"/>
        <end position="391"/>
    </location>
</feature>